<feature type="non-terminal residue" evidence="2">
    <location>
        <position position="1"/>
    </location>
</feature>
<keyword evidence="3" id="KW-1185">Reference proteome</keyword>
<gene>
    <name evidence="2" type="ORF">OFUS_LOCUS23589</name>
</gene>
<proteinExistence type="predicted"/>
<accession>A0A8J1TBQ9</accession>
<reference evidence="2" key="1">
    <citation type="submission" date="2022-03" db="EMBL/GenBank/DDBJ databases">
        <authorList>
            <person name="Martin C."/>
        </authorList>
    </citation>
    <scope>NUCLEOTIDE SEQUENCE</scope>
</reference>
<evidence type="ECO:0000313" key="3">
    <source>
        <dbReference type="Proteomes" id="UP000749559"/>
    </source>
</evidence>
<feature type="region of interest" description="Disordered" evidence="1">
    <location>
        <begin position="113"/>
        <end position="206"/>
    </location>
</feature>
<dbReference type="Proteomes" id="UP000749559">
    <property type="component" value="Unassembled WGS sequence"/>
</dbReference>
<sequence length="206" mass="23104">CDWDLHKTTLWGKIWAIIFNFAILKLCTASAKVIFEQNHTFFSSYKKRKSTIRKQLLVGHLKSEPQPANIMETDEVSGDGPDNSLQHTTDVQTKIMNEPCEDPVSVKAPVIMDNGQGDALTDSTGNNDGNLNTEVNGDSPEKSVEREENQSADSNLEPNEDINLEPSVELNQEPDENLNQELNEESNQESNIDPNTEFKEESNQEL</sequence>
<comment type="caution">
    <text evidence="2">The sequence shown here is derived from an EMBL/GenBank/DDBJ whole genome shotgun (WGS) entry which is preliminary data.</text>
</comment>
<feature type="compositionally biased region" description="Polar residues" evidence="1">
    <location>
        <begin position="121"/>
        <end position="136"/>
    </location>
</feature>
<feature type="compositionally biased region" description="Basic and acidic residues" evidence="1">
    <location>
        <begin position="139"/>
        <end position="149"/>
    </location>
</feature>
<organism evidence="2 3">
    <name type="scientific">Owenia fusiformis</name>
    <name type="common">Polychaete worm</name>
    <dbReference type="NCBI Taxonomy" id="6347"/>
    <lineage>
        <taxon>Eukaryota</taxon>
        <taxon>Metazoa</taxon>
        <taxon>Spiralia</taxon>
        <taxon>Lophotrochozoa</taxon>
        <taxon>Annelida</taxon>
        <taxon>Polychaeta</taxon>
        <taxon>Sedentaria</taxon>
        <taxon>Canalipalpata</taxon>
        <taxon>Sabellida</taxon>
        <taxon>Oweniida</taxon>
        <taxon>Oweniidae</taxon>
        <taxon>Owenia</taxon>
    </lineage>
</organism>
<dbReference type="AlphaFoldDB" id="A0A8J1TBQ9"/>
<feature type="compositionally biased region" description="Basic and acidic residues" evidence="1">
    <location>
        <begin position="196"/>
        <end position="206"/>
    </location>
</feature>
<protein>
    <submittedName>
        <fullName evidence="2">Uncharacterized protein</fullName>
    </submittedName>
</protein>
<feature type="non-terminal residue" evidence="2">
    <location>
        <position position="206"/>
    </location>
</feature>
<name>A0A8J1TBQ9_OWEFU</name>
<dbReference type="EMBL" id="CAIIXF020000011">
    <property type="protein sequence ID" value="CAH1799599.1"/>
    <property type="molecule type" value="Genomic_DNA"/>
</dbReference>
<feature type="compositionally biased region" description="Acidic residues" evidence="1">
    <location>
        <begin position="172"/>
        <end position="187"/>
    </location>
</feature>
<evidence type="ECO:0000256" key="1">
    <source>
        <dbReference type="SAM" id="MobiDB-lite"/>
    </source>
</evidence>
<evidence type="ECO:0000313" key="2">
    <source>
        <dbReference type="EMBL" id="CAH1799599.1"/>
    </source>
</evidence>